<evidence type="ECO:0000256" key="7">
    <source>
        <dbReference type="ARBA" id="ARBA00023014"/>
    </source>
</evidence>
<dbReference type="InterPro" id="IPR017900">
    <property type="entry name" value="4Fe4S_Fe_S_CS"/>
</dbReference>
<keyword evidence="2" id="KW-0004">4Fe-4S</keyword>
<evidence type="ECO:0000256" key="6">
    <source>
        <dbReference type="ARBA" id="ARBA00023004"/>
    </source>
</evidence>
<keyword evidence="4" id="KW-0677">Repeat</keyword>
<evidence type="ECO:0000256" key="3">
    <source>
        <dbReference type="ARBA" id="ARBA00022723"/>
    </source>
</evidence>
<dbReference type="EMBL" id="CACRTO010000005">
    <property type="protein sequence ID" value="VYT68512.1"/>
    <property type="molecule type" value="Genomic_DNA"/>
</dbReference>
<keyword evidence="7" id="KW-0411">Iron-sulfur</keyword>
<sequence length="70" mass="7569">MAKQIIRRKAYVDTKYCVACGVCQKTCPFGAITVYKGIYAEVTLDKCVGCSKCVKACPASVIEIKEGVSQ</sequence>
<dbReference type="PANTHER" id="PTHR43687:SF6">
    <property type="entry name" value="L-ASPARTATE SEMIALDEHYDE SULFURTRANSFERASE IRON-SULFUR SUBUNIT"/>
    <property type="match status" value="1"/>
</dbReference>
<dbReference type="Pfam" id="PF14697">
    <property type="entry name" value="Fer4_21"/>
    <property type="match status" value="1"/>
</dbReference>
<dbReference type="InterPro" id="IPR017896">
    <property type="entry name" value="4Fe4S_Fe-S-bd"/>
</dbReference>
<dbReference type="InterPro" id="IPR050572">
    <property type="entry name" value="Fe-S_Ferredoxin"/>
</dbReference>
<evidence type="ECO:0000256" key="5">
    <source>
        <dbReference type="ARBA" id="ARBA00022982"/>
    </source>
</evidence>
<dbReference type="PROSITE" id="PS51379">
    <property type="entry name" value="4FE4S_FER_2"/>
    <property type="match status" value="2"/>
</dbReference>
<keyword evidence="1" id="KW-0813">Transport</keyword>
<dbReference type="SUPFAM" id="SSF54862">
    <property type="entry name" value="4Fe-4S ferredoxins"/>
    <property type="match status" value="1"/>
</dbReference>
<evidence type="ECO:0000313" key="9">
    <source>
        <dbReference type="EMBL" id="VYT68512.1"/>
    </source>
</evidence>
<protein>
    <submittedName>
        <fullName evidence="9">Benzoyl-CoA oxygenase component A</fullName>
        <ecNumber evidence="9">1.14.12.21</ecNumber>
    </submittedName>
</protein>
<feature type="domain" description="4Fe-4S ferredoxin-type" evidence="8">
    <location>
        <begin position="38"/>
        <end position="67"/>
    </location>
</feature>
<dbReference type="PANTHER" id="PTHR43687">
    <property type="entry name" value="ADENYLYLSULFATE REDUCTASE, BETA SUBUNIT"/>
    <property type="match status" value="1"/>
</dbReference>
<accession>A0A6N2YTD5</accession>
<feature type="domain" description="4Fe-4S ferredoxin-type" evidence="8">
    <location>
        <begin position="8"/>
        <end position="37"/>
    </location>
</feature>
<dbReference type="GO" id="GO:0051539">
    <property type="term" value="F:4 iron, 4 sulfur cluster binding"/>
    <property type="evidence" value="ECO:0007669"/>
    <property type="project" value="UniProtKB-KW"/>
</dbReference>
<dbReference type="RefSeq" id="WP_156624523.1">
    <property type="nucleotide sequence ID" value="NZ_CACRTO010000005.1"/>
</dbReference>
<reference evidence="9" key="1">
    <citation type="submission" date="2019-11" db="EMBL/GenBank/DDBJ databases">
        <authorList>
            <person name="Feng L."/>
        </authorList>
    </citation>
    <scope>NUCLEOTIDE SEQUENCE</scope>
    <source>
        <strain evidence="9">CTertiumLFYP3</strain>
    </source>
</reference>
<gene>
    <name evidence="9" type="primary">boxA</name>
    <name evidence="9" type="ORF">CTLFYP3_00432</name>
</gene>
<evidence type="ECO:0000256" key="4">
    <source>
        <dbReference type="ARBA" id="ARBA00022737"/>
    </source>
</evidence>
<evidence type="ECO:0000256" key="2">
    <source>
        <dbReference type="ARBA" id="ARBA00022485"/>
    </source>
</evidence>
<dbReference type="EC" id="1.14.12.21" evidence="9"/>
<name>A0A6N2YTD5_9CLOT</name>
<evidence type="ECO:0000256" key="1">
    <source>
        <dbReference type="ARBA" id="ARBA00022448"/>
    </source>
</evidence>
<keyword evidence="9" id="KW-0560">Oxidoreductase</keyword>
<dbReference type="GO" id="GO:0046872">
    <property type="term" value="F:metal ion binding"/>
    <property type="evidence" value="ECO:0007669"/>
    <property type="project" value="UniProtKB-KW"/>
</dbReference>
<keyword evidence="6" id="KW-0408">Iron</keyword>
<evidence type="ECO:0000259" key="8">
    <source>
        <dbReference type="PROSITE" id="PS51379"/>
    </source>
</evidence>
<dbReference type="PROSITE" id="PS00198">
    <property type="entry name" value="4FE4S_FER_1"/>
    <property type="match status" value="2"/>
</dbReference>
<keyword evidence="3" id="KW-0479">Metal-binding</keyword>
<dbReference type="AlphaFoldDB" id="A0A6N2YTD5"/>
<organism evidence="9">
    <name type="scientific">Clostridium tertium</name>
    <dbReference type="NCBI Taxonomy" id="1559"/>
    <lineage>
        <taxon>Bacteria</taxon>
        <taxon>Bacillati</taxon>
        <taxon>Bacillota</taxon>
        <taxon>Clostridia</taxon>
        <taxon>Eubacteriales</taxon>
        <taxon>Clostridiaceae</taxon>
        <taxon>Clostridium</taxon>
    </lineage>
</organism>
<dbReference type="Gene3D" id="3.30.70.20">
    <property type="match status" value="2"/>
</dbReference>
<proteinExistence type="predicted"/>
<keyword evidence="5" id="KW-0249">Electron transport</keyword>
<dbReference type="GO" id="GO:0016491">
    <property type="term" value="F:oxidoreductase activity"/>
    <property type="evidence" value="ECO:0007669"/>
    <property type="project" value="UniProtKB-KW"/>
</dbReference>